<gene>
    <name evidence="2" type="ORF">J1784_01200</name>
</gene>
<feature type="transmembrane region" description="Helical" evidence="1">
    <location>
        <begin position="49"/>
        <end position="72"/>
    </location>
</feature>
<sequence length="78" mass="9029">MDPNRFILSAILFIVAIIILLYGIRSWQTGALAENGRNEYYYVDGGLPFYGYIFLYITIGTFSTGLAFWFLMKSLQIW</sequence>
<organism evidence="2 3">
    <name type="scientific">Rahnella ecdela</name>
    <dbReference type="NCBI Taxonomy" id="2816250"/>
    <lineage>
        <taxon>Bacteria</taxon>
        <taxon>Pseudomonadati</taxon>
        <taxon>Pseudomonadota</taxon>
        <taxon>Gammaproteobacteria</taxon>
        <taxon>Enterobacterales</taxon>
        <taxon>Yersiniaceae</taxon>
        <taxon>Rahnella</taxon>
    </lineage>
</organism>
<dbReference type="EMBL" id="JAFMOY010000094">
    <property type="protein sequence ID" value="MBU9843660.1"/>
    <property type="molecule type" value="Genomic_DNA"/>
</dbReference>
<dbReference type="RefSeq" id="WP_217147709.1">
    <property type="nucleotide sequence ID" value="NZ_JAFMOY010000094.1"/>
</dbReference>
<proteinExistence type="predicted"/>
<keyword evidence="1" id="KW-0472">Membrane</keyword>
<name>A0ABS6LAC4_9GAMM</name>
<comment type="caution">
    <text evidence="2">The sequence shown here is derived from an EMBL/GenBank/DDBJ whole genome shotgun (WGS) entry which is preliminary data.</text>
</comment>
<evidence type="ECO:0000313" key="3">
    <source>
        <dbReference type="Proteomes" id="UP000739284"/>
    </source>
</evidence>
<dbReference type="Proteomes" id="UP000739284">
    <property type="component" value="Unassembled WGS sequence"/>
</dbReference>
<accession>A0ABS6LAC4</accession>
<keyword evidence="1" id="KW-1133">Transmembrane helix</keyword>
<evidence type="ECO:0000313" key="2">
    <source>
        <dbReference type="EMBL" id="MBU9843660.1"/>
    </source>
</evidence>
<reference evidence="2 3" key="1">
    <citation type="submission" date="2021-03" db="EMBL/GenBank/DDBJ databases">
        <title>Five novel Rahnella species.</title>
        <authorList>
            <person name="Brady C."/>
            <person name="Asselin J."/>
            <person name="Beer S."/>
            <person name="Bruberg M.B."/>
            <person name="Crampton B."/>
            <person name="Venter S."/>
            <person name="Arnold D."/>
            <person name="Denman S."/>
        </authorList>
    </citation>
    <scope>NUCLEOTIDE SEQUENCE [LARGE SCALE GENOMIC DNA]</scope>
    <source>
        <strain evidence="2 3">FRB 231</strain>
    </source>
</reference>
<keyword evidence="1" id="KW-0812">Transmembrane</keyword>
<protein>
    <submittedName>
        <fullName evidence="2">Uncharacterized protein</fullName>
    </submittedName>
</protein>
<keyword evidence="3" id="KW-1185">Reference proteome</keyword>
<evidence type="ECO:0000256" key="1">
    <source>
        <dbReference type="SAM" id="Phobius"/>
    </source>
</evidence>